<dbReference type="GO" id="GO:0046872">
    <property type="term" value="F:metal ion binding"/>
    <property type="evidence" value="ECO:0007669"/>
    <property type="project" value="InterPro"/>
</dbReference>
<dbReference type="GO" id="GO:0016787">
    <property type="term" value="F:hydrolase activity"/>
    <property type="evidence" value="ECO:0007669"/>
    <property type="project" value="InterPro"/>
</dbReference>
<organism evidence="3 6">
    <name type="scientific">Oenococcus sicerae</name>
    <dbReference type="NCBI Taxonomy" id="2203724"/>
    <lineage>
        <taxon>Bacteria</taxon>
        <taxon>Bacillati</taxon>
        <taxon>Bacillota</taxon>
        <taxon>Bacilli</taxon>
        <taxon>Lactobacillales</taxon>
        <taxon>Lactobacillaceae</taxon>
        <taxon>Oenococcus</taxon>
    </lineage>
</organism>
<dbReference type="InterPro" id="IPR001604">
    <property type="entry name" value="Endo_G_ENPP1-like_dom"/>
</dbReference>
<keyword evidence="3" id="KW-0540">Nuclease</keyword>
<dbReference type="EMBL" id="CP029684">
    <property type="protein sequence ID" value="QAS70295.1"/>
    <property type="molecule type" value="Genomic_DNA"/>
</dbReference>
<reference evidence="4 5" key="1">
    <citation type="journal article" date="2019" name="Syst. Appl. Microbiol.">
        <title>Oenococcus sicerae sp. nov., isolated from French cider.</title>
        <authorList>
            <person name="Cousin F.J."/>
            <person name="Le Guellec R."/>
            <person name="Chagnot C."/>
            <person name="Goux D."/>
            <person name="Dalmasso M."/>
            <person name="Laplace J.M."/>
            <person name="Cretenet M."/>
        </authorList>
    </citation>
    <scope>NUCLEOTIDE SEQUENCE [LARGE SCALE GENOMIC DNA]</scope>
    <source>
        <strain evidence="4 5">UCMA 15228</strain>
    </source>
</reference>
<dbReference type="Proteomes" id="UP000286907">
    <property type="component" value="Chromosome"/>
</dbReference>
<evidence type="ECO:0000259" key="2">
    <source>
        <dbReference type="SMART" id="SM00892"/>
    </source>
</evidence>
<evidence type="ECO:0000256" key="1">
    <source>
        <dbReference type="SAM" id="SignalP"/>
    </source>
</evidence>
<proteinExistence type="predicted"/>
<reference evidence="4" key="3">
    <citation type="submission" date="2020-01" db="EMBL/GenBank/DDBJ databases">
        <authorList>
            <person name="Cousin F.J."/>
            <person name="Le Guellec R."/>
            <person name="Cretenet M."/>
        </authorList>
    </citation>
    <scope>NUCLEOTIDE SEQUENCE</scope>
    <source>
        <strain evidence="4">UCMA 15228</strain>
    </source>
</reference>
<dbReference type="Pfam" id="PF13930">
    <property type="entry name" value="Endonuclea_NS_2"/>
    <property type="match status" value="1"/>
</dbReference>
<reference evidence="3" key="2">
    <citation type="submission" date="2019-01" db="EMBL/GenBank/DDBJ databases">
        <title>Oenococcus sicerae UCMA17102.</title>
        <authorList>
            <person name="Cousin F.J."/>
            <person name="Le Guellec R."/>
            <person name="Cretenet M."/>
        </authorList>
    </citation>
    <scope>NUCLEOTIDE SEQUENCE</scope>
    <source>
        <strain evidence="3">UCMA17102</strain>
    </source>
</reference>
<dbReference type="GO" id="GO:0004519">
    <property type="term" value="F:endonuclease activity"/>
    <property type="evidence" value="ECO:0007669"/>
    <property type="project" value="UniProtKB-KW"/>
</dbReference>
<feature type="domain" description="DNA/RNA non-specific endonuclease/pyrophosphatase/phosphodiesterase" evidence="2">
    <location>
        <begin position="46"/>
        <end position="244"/>
    </location>
</feature>
<protein>
    <submittedName>
        <fullName evidence="3">DNA/RNA non-specific endonuclease</fullName>
    </submittedName>
</protein>
<dbReference type="SMART" id="SM00892">
    <property type="entry name" value="Endonuclease_NS"/>
    <property type="match status" value="1"/>
</dbReference>
<keyword evidence="5" id="KW-1185">Reference proteome</keyword>
<evidence type="ECO:0000313" key="6">
    <source>
        <dbReference type="Proteomes" id="UP001167919"/>
    </source>
</evidence>
<dbReference type="AlphaFoldDB" id="A0AAJ1RB80"/>
<dbReference type="Proteomes" id="UP001167919">
    <property type="component" value="Unassembled WGS sequence"/>
</dbReference>
<name>A0AAJ1RB80_9LACO</name>
<dbReference type="InterPro" id="IPR044929">
    <property type="entry name" value="DNA/RNA_non-sp_Endonuclease_sf"/>
</dbReference>
<dbReference type="Gene3D" id="3.40.570.10">
    <property type="entry name" value="Extracellular Endonuclease, subunit A"/>
    <property type="match status" value="1"/>
</dbReference>
<keyword evidence="3" id="KW-0255">Endonuclease</keyword>
<accession>A0AAJ1RB80</accession>
<sequence>MKIEIKKIVTTFAVFSLALALQATAVYASSSQQAGLTGISQDPLRYSSKEQLLFSSRDKQGRAVNAHIQLKNSDEPKIKRAASLTFNPVGWHNYNFYFKENNGSIGRNWLMNRGHLVGYQFCGKNDEARNLVPETAYLNSGSLSGMDADNQSSMLYYEEHLDSWLAQHQSDRLDYQVTPLYKGGELIPRQIRLAYLGYNHRGQKIKIRFNSSLEDNSRSGATVVYLSNNSANATINYANGNAANTVKKVSAKPQIKTFLYGGATLTSNKISSYTIKVVKSNNAFVGYAKANQIVYVTGNGVSKVYWFSKDHLPKNTNMRAIKNFTIQNAVLAHKKLSQTQVK</sequence>
<dbReference type="EMBL" id="SDWY01000001">
    <property type="protein sequence ID" value="MDN6899607.1"/>
    <property type="molecule type" value="Genomic_DNA"/>
</dbReference>
<feature type="chain" id="PRO_5042536155" evidence="1">
    <location>
        <begin position="29"/>
        <end position="342"/>
    </location>
</feature>
<evidence type="ECO:0000313" key="3">
    <source>
        <dbReference type="EMBL" id="MDN6899607.1"/>
    </source>
</evidence>
<keyword evidence="1" id="KW-0732">Signal</keyword>
<keyword evidence="3" id="KW-0378">Hydrolase</keyword>
<dbReference type="RefSeq" id="WP_128686762.1">
    <property type="nucleotide sequence ID" value="NZ_CP029684.2"/>
</dbReference>
<dbReference type="InterPro" id="IPR044927">
    <property type="entry name" value="Endonuclea_NS_2"/>
</dbReference>
<feature type="signal peptide" evidence="1">
    <location>
        <begin position="1"/>
        <end position="28"/>
    </location>
</feature>
<gene>
    <name evidence="4" type="ORF">DLJ48_07055</name>
    <name evidence="3" type="ORF">EVC35_01105</name>
</gene>
<evidence type="ECO:0000313" key="5">
    <source>
        <dbReference type="Proteomes" id="UP000286907"/>
    </source>
</evidence>
<evidence type="ECO:0000313" key="4">
    <source>
        <dbReference type="EMBL" id="QAS70295.1"/>
    </source>
</evidence>
<dbReference type="GO" id="GO:0003676">
    <property type="term" value="F:nucleic acid binding"/>
    <property type="evidence" value="ECO:0007669"/>
    <property type="project" value="InterPro"/>
</dbReference>